<proteinExistence type="predicted"/>
<dbReference type="PANTHER" id="PTHR33112">
    <property type="entry name" value="DOMAIN PROTEIN, PUTATIVE-RELATED"/>
    <property type="match status" value="1"/>
</dbReference>
<accession>A0AAN6YP32</accession>
<keyword evidence="3" id="KW-1185">Reference proteome</keyword>
<name>A0AAN6YP32_9PEZI</name>
<evidence type="ECO:0000259" key="1">
    <source>
        <dbReference type="Pfam" id="PF06985"/>
    </source>
</evidence>
<dbReference type="Pfam" id="PF06985">
    <property type="entry name" value="HET"/>
    <property type="match status" value="1"/>
</dbReference>
<protein>
    <submittedName>
        <fullName evidence="2">Heterokaryon incompatibility protein-domain-containing protein</fullName>
    </submittedName>
</protein>
<evidence type="ECO:0000313" key="3">
    <source>
        <dbReference type="Proteomes" id="UP001301958"/>
    </source>
</evidence>
<evidence type="ECO:0000313" key="2">
    <source>
        <dbReference type="EMBL" id="KAK4221566.1"/>
    </source>
</evidence>
<dbReference type="AlphaFoldDB" id="A0AAN6YP32"/>
<sequence>MSEQITPRDDSSFTSDYLCEQCRHIDLDSICFYQRYYKRGIHIYPTLKCVLCLFFARVLSYPRYPAINQPVFTEFRNIRLSSPGRSLRLLWETSNNHGRQLLPTSGGGRGAERLPSVEYGQLLEEERADFGLMRKWINDCDQTPHPWCSVPQFSDISHEIPGIRLIDCETRRVIIAKGACKFVALSYVWGQDQVKTPRSLLRSGTDKLPLINIPQTINDAIEVTQRLKIPGLRYLWVDQYCIDQTNETEKNRQISQMDMIYKVAFLTIIAASGEDSSYGLPGISRNRVKQPRITLRNSLWVSRLTPLEEISWHSKWFTRGWTYQEGVFSHRRLIFTDEQVWFECNDSSGQKEEVIKSEFGGYKMLIIGGELTPHQSDQNLGSLWRHIEQYSKRDLSFPGDVLNGLGGIFRAFFRMERRPICQFWGIPLDIDKHSLNFDAGFAHELLWGVGDLKPQRGIKRRRGFPSWSWAGWEGFEVQEPRRNYEPEDAAGLHESETPTFSAQVENDGRFERLTRVHIESVNGDGDMPMPYTCMLKVSDVWVADVNIEVLPCNTFSGDERSGYWIRSSKCEDPDGYEDRICWQLRDILIDLSSELGGSANSATHFSCIFFSMANQPSQLGLILITKPGLRAERIASVWGYSSRVWLKKKALVVDSPEEVPRPYLSDHFPFKRQTIFLG</sequence>
<dbReference type="Proteomes" id="UP001301958">
    <property type="component" value="Unassembled WGS sequence"/>
</dbReference>
<dbReference type="InterPro" id="IPR010730">
    <property type="entry name" value="HET"/>
</dbReference>
<reference evidence="2" key="1">
    <citation type="journal article" date="2023" name="Mol. Phylogenet. Evol.">
        <title>Genome-scale phylogeny and comparative genomics of the fungal order Sordariales.</title>
        <authorList>
            <person name="Hensen N."/>
            <person name="Bonometti L."/>
            <person name="Westerberg I."/>
            <person name="Brannstrom I.O."/>
            <person name="Guillou S."/>
            <person name="Cros-Aarteil S."/>
            <person name="Calhoun S."/>
            <person name="Haridas S."/>
            <person name="Kuo A."/>
            <person name="Mondo S."/>
            <person name="Pangilinan J."/>
            <person name="Riley R."/>
            <person name="LaButti K."/>
            <person name="Andreopoulos B."/>
            <person name="Lipzen A."/>
            <person name="Chen C."/>
            <person name="Yan M."/>
            <person name="Daum C."/>
            <person name="Ng V."/>
            <person name="Clum A."/>
            <person name="Steindorff A."/>
            <person name="Ohm R.A."/>
            <person name="Martin F."/>
            <person name="Silar P."/>
            <person name="Natvig D.O."/>
            <person name="Lalanne C."/>
            <person name="Gautier V."/>
            <person name="Ament-Velasquez S.L."/>
            <person name="Kruys A."/>
            <person name="Hutchinson M.I."/>
            <person name="Powell A.J."/>
            <person name="Barry K."/>
            <person name="Miller A.N."/>
            <person name="Grigoriev I.V."/>
            <person name="Debuchy R."/>
            <person name="Gladieux P."/>
            <person name="Hiltunen Thoren M."/>
            <person name="Johannesson H."/>
        </authorList>
    </citation>
    <scope>NUCLEOTIDE SEQUENCE</scope>
    <source>
        <strain evidence="2">CBS 990.96</strain>
    </source>
</reference>
<organism evidence="2 3">
    <name type="scientific">Podospora fimiseda</name>
    <dbReference type="NCBI Taxonomy" id="252190"/>
    <lineage>
        <taxon>Eukaryota</taxon>
        <taxon>Fungi</taxon>
        <taxon>Dikarya</taxon>
        <taxon>Ascomycota</taxon>
        <taxon>Pezizomycotina</taxon>
        <taxon>Sordariomycetes</taxon>
        <taxon>Sordariomycetidae</taxon>
        <taxon>Sordariales</taxon>
        <taxon>Podosporaceae</taxon>
        <taxon>Podospora</taxon>
    </lineage>
</organism>
<reference evidence="2" key="2">
    <citation type="submission" date="2023-05" db="EMBL/GenBank/DDBJ databases">
        <authorList>
            <consortium name="Lawrence Berkeley National Laboratory"/>
            <person name="Steindorff A."/>
            <person name="Hensen N."/>
            <person name="Bonometti L."/>
            <person name="Westerberg I."/>
            <person name="Brannstrom I.O."/>
            <person name="Guillou S."/>
            <person name="Cros-Aarteil S."/>
            <person name="Calhoun S."/>
            <person name="Haridas S."/>
            <person name="Kuo A."/>
            <person name="Mondo S."/>
            <person name="Pangilinan J."/>
            <person name="Riley R."/>
            <person name="Labutti K."/>
            <person name="Andreopoulos B."/>
            <person name="Lipzen A."/>
            <person name="Chen C."/>
            <person name="Yanf M."/>
            <person name="Daum C."/>
            <person name="Ng V."/>
            <person name="Clum A."/>
            <person name="Ohm R."/>
            <person name="Martin F."/>
            <person name="Silar P."/>
            <person name="Natvig D."/>
            <person name="Lalanne C."/>
            <person name="Gautier V."/>
            <person name="Ament-Velasquez S.L."/>
            <person name="Kruys A."/>
            <person name="Hutchinson M.I."/>
            <person name="Powell A.J."/>
            <person name="Barry K."/>
            <person name="Miller A.N."/>
            <person name="Grigoriev I.V."/>
            <person name="Debuchy R."/>
            <person name="Gladieux P."/>
            <person name="Thoren M.H."/>
            <person name="Johannesson H."/>
        </authorList>
    </citation>
    <scope>NUCLEOTIDE SEQUENCE</scope>
    <source>
        <strain evidence="2">CBS 990.96</strain>
    </source>
</reference>
<dbReference type="EMBL" id="MU865534">
    <property type="protein sequence ID" value="KAK4221566.1"/>
    <property type="molecule type" value="Genomic_DNA"/>
</dbReference>
<dbReference type="PANTHER" id="PTHR33112:SF1">
    <property type="entry name" value="HETEROKARYON INCOMPATIBILITY DOMAIN-CONTAINING PROTEIN"/>
    <property type="match status" value="1"/>
</dbReference>
<comment type="caution">
    <text evidence="2">The sequence shown here is derived from an EMBL/GenBank/DDBJ whole genome shotgun (WGS) entry which is preliminary data.</text>
</comment>
<gene>
    <name evidence="2" type="ORF">QBC38DRAFT_121994</name>
</gene>
<feature type="domain" description="Heterokaryon incompatibility" evidence="1">
    <location>
        <begin position="182"/>
        <end position="325"/>
    </location>
</feature>